<comment type="caution">
    <text evidence="4">The sequence shown here is derived from an EMBL/GenBank/DDBJ whole genome shotgun (WGS) entry which is preliminary data.</text>
</comment>
<comment type="pathway">
    <text evidence="1">Cofactor biosynthesis; adenosylcobalamin biosynthesis.</text>
</comment>
<dbReference type="PROSITE" id="PS51014">
    <property type="entry name" value="COBK_CBIJ"/>
    <property type="match status" value="1"/>
</dbReference>
<dbReference type="NCBIfam" id="TIGR00715">
    <property type="entry name" value="precor6x_red"/>
    <property type="match status" value="1"/>
</dbReference>
<organism evidence="4 5">
    <name type="scientific">Ruthenibacterium intestinale</name>
    <dbReference type="NCBI Taxonomy" id="3133163"/>
    <lineage>
        <taxon>Bacteria</taxon>
        <taxon>Bacillati</taxon>
        <taxon>Bacillota</taxon>
        <taxon>Clostridia</taxon>
        <taxon>Eubacteriales</taxon>
        <taxon>Oscillospiraceae</taxon>
        <taxon>Ruthenibacterium</taxon>
    </lineage>
</organism>
<reference evidence="4 5" key="1">
    <citation type="submission" date="2024-03" db="EMBL/GenBank/DDBJ databases">
        <title>Human intestinal bacterial collection.</title>
        <authorList>
            <person name="Pauvert C."/>
            <person name="Hitch T.C.A."/>
            <person name="Clavel T."/>
        </authorList>
    </citation>
    <scope>NUCLEOTIDE SEQUENCE [LARGE SCALE GENOMIC DNA]</scope>
    <source>
        <strain evidence="4 5">CLA-JM-H11</strain>
    </source>
</reference>
<dbReference type="EC" id="1.3.1.54" evidence="4"/>
<evidence type="ECO:0000256" key="2">
    <source>
        <dbReference type="ARBA" id="ARBA00022573"/>
    </source>
</evidence>
<keyword evidence="2" id="KW-0169">Cobalamin biosynthesis</keyword>
<keyword evidence="5" id="KW-1185">Reference proteome</keyword>
<gene>
    <name evidence="4" type="primary">cobK</name>
    <name evidence="4" type="ORF">WMO24_00865</name>
</gene>
<dbReference type="PANTHER" id="PTHR36925:SF1">
    <property type="entry name" value="COBALT-PRECORRIN-6A REDUCTASE"/>
    <property type="match status" value="1"/>
</dbReference>
<dbReference type="InterPro" id="IPR036291">
    <property type="entry name" value="NAD(P)-bd_dom_sf"/>
</dbReference>
<protein>
    <submittedName>
        <fullName evidence="4">Precorrin-6A reductase</fullName>
        <ecNumber evidence="4">1.3.1.54</ecNumber>
    </submittedName>
</protein>
<proteinExistence type="predicted"/>
<keyword evidence="3 4" id="KW-0560">Oxidoreductase</keyword>
<dbReference type="SUPFAM" id="SSF51735">
    <property type="entry name" value="NAD(P)-binding Rossmann-fold domains"/>
    <property type="match status" value="1"/>
</dbReference>
<dbReference type="RefSeq" id="WP_349214194.1">
    <property type="nucleotide sequence ID" value="NZ_JBBMFA010000031.1"/>
</dbReference>
<dbReference type="Proteomes" id="UP001477672">
    <property type="component" value="Unassembled WGS sequence"/>
</dbReference>
<evidence type="ECO:0000256" key="1">
    <source>
        <dbReference type="ARBA" id="ARBA00004953"/>
    </source>
</evidence>
<dbReference type="InterPro" id="IPR003723">
    <property type="entry name" value="Precorrin-6x_reduct"/>
</dbReference>
<accession>A0ABV1GAX8</accession>
<dbReference type="GO" id="GO:0016994">
    <property type="term" value="F:precorrin-6A reductase activity"/>
    <property type="evidence" value="ECO:0007669"/>
    <property type="project" value="UniProtKB-EC"/>
</dbReference>
<dbReference type="Pfam" id="PF02571">
    <property type="entry name" value="CbiJ"/>
    <property type="match status" value="1"/>
</dbReference>
<name>A0ABV1GAX8_9FIRM</name>
<evidence type="ECO:0000256" key="3">
    <source>
        <dbReference type="ARBA" id="ARBA00023002"/>
    </source>
</evidence>
<sequence>MRILVFGGTTEGRLLAHALAEAGQNVTVSVATPLGAEELGCAQRMRVLCGRLSAVQMKEMLEPFDLCVDATHPYATEVSANIRTACRAAAVPLRRVRRQASEIPAGSVVVPSAEAAATFLEGTQGNVLLTTGAKELHAFSRLERSRLYARVLPVCESIITCEREQIPHSNILALQGPFSRQLNEAMLQQFSIAWLVTKDGGAAGGFSAKVEAARSVGARLVLIRRPEEEGEDWQVIVKECLEQ</sequence>
<dbReference type="PANTHER" id="PTHR36925">
    <property type="entry name" value="COBALT-PRECORRIN-6A REDUCTASE"/>
    <property type="match status" value="1"/>
</dbReference>
<dbReference type="EMBL" id="JBBMFA010000031">
    <property type="protein sequence ID" value="MEQ2518996.1"/>
    <property type="molecule type" value="Genomic_DNA"/>
</dbReference>
<evidence type="ECO:0000313" key="5">
    <source>
        <dbReference type="Proteomes" id="UP001477672"/>
    </source>
</evidence>
<evidence type="ECO:0000313" key="4">
    <source>
        <dbReference type="EMBL" id="MEQ2518996.1"/>
    </source>
</evidence>